<accession>A0AAT9UPJ2</accession>
<gene>
    <name evidence="2" type="ORF">CDPV99-142</name>
</gene>
<reference evidence="2" key="1">
    <citation type="submission" date="2023-04" db="EMBL/GenBank/DDBJ databases">
        <title>Genomic characterization of avipoxvirus isolates from Andean condor (Vultur gryphus).</title>
        <authorList>
            <person name="Butt S.L."/>
            <person name="Do Nascimento G.M."/>
            <person name="Tripathy D.N."/>
            <person name="Diel D.G."/>
        </authorList>
    </citation>
    <scope>NUCLEOTIDE SEQUENCE</scope>
    <source>
        <strain evidence="2">CDPV99</strain>
    </source>
</reference>
<proteinExistence type="predicted"/>
<feature type="coiled-coil region" evidence="1">
    <location>
        <begin position="87"/>
        <end position="121"/>
    </location>
</feature>
<dbReference type="EMBL" id="OQ865376">
    <property type="protein sequence ID" value="WHV01258.1"/>
    <property type="molecule type" value="Genomic_DNA"/>
</dbReference>
<evidence type="ECO:0000256" key="1">
    <source>
        <dbReference type="SAM" id="Coils"/>
    </source>
</evidence>
<dbReference type="Pfam" id="PF04599">
    <property type="entry name" value="Pox_G5"/>
    <property type="match status" value="1"/>
</dbReference>
<protein>
    <submittedName>
        <fullName evidence="2">G5 protein</fullName>
    </submittedName>
</protein>
<evidence type="ECO:0000313" key="2">
    <source>
        <dbReference type="EMBL" id="WHV01258.1"/>
    </source>
</evidence>
<organism evidence="2">
    <name type="scientific">Condorpox virus</name>
    <dbReference type="NCBI Taxonomy" id="3049970"/>
    <lineage>
        <taxon>Viruses</taxon>
        <taxon>Varidnaviria</taxon>
        <taxon>Bamfordvirae</taxon>
        <taxon>Nucleocytoviricota</taxon>
        <taxon>Pokkesviricetes</taxon>
        <taxon>Chitovirales</taxon>
        <taxon>Poxviridae</taxon>
        <taxon>Chordopoxvirinae</taxon>
        <taxon>Avipoxvirus</taxon>
    </lineage>
</organism>
<dbReference type="InterPro" id="IPR007678">
    <property type="entry name" value="Poxvirus_G5"/>
</dbReference>
<sequence length="441" mass="51202">MGIKNLKSVLLYKHRLQILDSAIKTKELYVDFLGLFMAIAYSVTSTDMLHVIIKDKFKFMNSIAEKIVVFVDRGSISLKAALREKRKQSLKNQYVRKKEEIKNLEDAINNLSVHDELYEEQKECISSRIDKNSYYMFLADKKNIEPIMESVLTSLENSEIYYCDHIDAEFVMCSKAREYYLKNGTWPAILSSDQDTMCLVCIDSEDKIIYDAKMAYKLSPNKYTHYLTKLMVFVNGCDFFKGLYGISITKDNCTKYELFTEFTKDNVLRSLAYKNYSLVSSLDSCKMNDIDRVFDFINYYTSLDEKAYDVDELPNISVKEFLSTMIAQKWENIKKAYGLESDTLQSIYNMYKKSDCYNIDLETSISKVIEYYRYREVKIKAIKSFIKQLGLECTDKVATIGISPSAELYVGFEGRFYFNSTAIIENSSKMININININTDT</sequence>
<keyword evidence="1" id="KW-0175">Coiled coil</keyword>
<name>A0AAT9UPJ2_9POXV</name>